<sequence>MVLLSGWFFIVVPKIIYLANRMKLSGYDGL</sequence>
<name>B8CLT4_SHEPW</name>
<dbReference type="HOGENOM" id="CLU_3405392_0_0_6"/>
<dbReference type="KEGG" id="swp:swp_2104"/>
<evidence type="ECO:0000313" key="2">
    <source>
        <dbReference type="Proteomes" id="UP000000753"/>
    </source>
</evidence>
<proteinExistence type="predicted"/>
<organism evidence="1 2">
    <name type="scientific">Shewanella piezotolerans (strain WP3 / JCM 13877)</name>
    <dbReference type="NCBI Taxonomy" id="225849"/>
    <lineage>
        <taxon>Bacteria</taxon>
        <taxon>Pseudomonadati</taxon>
        <taxon>Pseudomonadota</taxon>
        <taxon>Gammaproteobacteria</taxon>
        <taxon>Alteromonadales</taxon>
        <taxon>Shewanellaceae</taxon>
        <taxon>Shewanella</taxon>
    </lineage>
</organism>
<protein>
    <submittedName>
        <fullName evidence="1">Uncharacterized protein</fullName>
    </submittedName>
</protein>
<reference evidence="1 2" key="1">
    <citation type="journal article" date="2008" name="PLoS ONE">
        <title>Environmental adaptation: genomic analysis of the piezotolerant and psychrotolerant deep-sea iron reducing bacterium Shewanella piezotolerans WP3.</title>
        <authorList>
            <person name="Wang F."/>
            <person name="Wang J."/>
            <person name="Jian H."/>
            <person name="Zhang B."/>
            <person name="Li S."/>
            <person name="Wang F."/>
            <person name="Zeng X."/>
            <person name="Gao L."/>
            <person name="Bartlett D.H."/>
            <person name="Yu J."/>
            <person name="Hu S."/>
            <person name="Xiao X."/>
        </authorList>
    </citation>
    <scope>NUCLEOTIDE SEQUENCE [LARGE SCALE GENOMIC DNA]</scope>
    <source>
        <strain evidence="2">WP3 / JCM 13877</strain>
    </source>
</reference>
<gene>
    <name evidence="1" type="ordered locus">swp_2104</name>
</gene>
<accession>B8CLT4</accession>
<dbReference type="EMBL" id="CP000472">
    <property type="protein sequence ID" value="ACJ28858.1"/>
    <property type="molecule type" value="Genomic_DNA"/>
</dbReference>
<dbReference type="AlphaFoldDB" id="B8CLT4"/>
<dbReference type="Proteomes" id="UP000000753">
    <property type="component" value="Chromosome"/>
</dbReference>
<keyword evidence="2" id="KW-1185">Reference proteome</keyword>
<evidence type="ECO:0000313" key="1">
    <source>
        <dbReference type="EMBL" id="ACJ28858.1"/>
    </source>
</evidence>